<evidence type="ECO:0000256" key="5">
    <source>
        <dbReference type="ARBA" id="ARBA00022676"/>
    </source>
</evidence>
<organism evidence="14 15">
    <name type="scientific">Streptococcus sobrinus</name>
    <dbReference type="NCBI Taxonomy" id="1310"/>
    <lineage>
        <taxon>Bacteria</taxon>
        <taxon>Bacillati</taxon>
        <taxon>Bacillota</taxon>
        <taxon>Bacilli</taxon>
        <taxon>Lactobacillales</taxon>
        <taxon>Streptococcaceae</taxon>
        <taxon>Streptococcus</taxon>
    </lineage>
</organism>
<evidence type="ECO:0000256" key="1">
    <source>
        <dbReference type="ARBA" id="ARBA00001152"/>
    </source>
</evidence>
<evidence type="ECO:0000256" key="7">
    <source>
        <dbReference type="ARBA" id="ARBA00022729"/>
    </source>
</evidence>
<evidence type="ECO:0000256" key="2">
    <source>
        <dbReference type="ARBA" id="ARBA00003243"/>
    </source>
</evidence>
<evidence type="ECO:0000256" key="12">
    <source>
        <dbReference type="SAM" id="SignalP"/>
    </source>
</evidence>
<feature type="compositionally biased region" description="Low complexity" evidence="11">
    <location>
        <begin position="1026"/>
        <end position="1047"/>
    </location>
</feature>
<comment type="catalytic activity">
    <reaction evidence="1">
        <text>[(1-&gt;6)-alpha-D-glucosyl](n) + sucrose = [(1-&gt;6)-alpha-D-glucosyl](n+1) + D-fructose</text>
        <dbReference type="Rhea" id="RHEA:18825"/>
        <dbReference type="Rhea" id="RHEA-COMP:11144"/>
        <dbReference type="Rhea" id="RHEA-COMP:11145"/>
        <dbReference type="ChEBI" id="CHEBI:17992"/>
        <dbReference type="ChEBI" id="CHEBI:18269"/>
        <dbReference type="ChEBI" id="CHEBI:37721"/>
        <dbReference type="EC" id="2.4.1.5"/>
    </reaction>
</comment>
<evidence type="ECO:0000256" key="4">
    <source>
        <dbReference type="ARBA" id="ARBA00012592"/>
    </source>
</evidence>
<evidence type="ECO:0000256" key="6">
    <source>
        <dbReference type="ARBA" id="ARBA00022679"/>
    </source>
</evidence>
<reference evidence="14 15" key="1">
    <citation type="submission" date="2018-05" db="EMBL/GenBank/DDBJ databases">
        <title>Complete genome sequences of Streptococcus sobrinus.</title>
        <authorList>
            <person name="Sales M."/>
            <person name="Jensen P.A."/>
        </authorList>
    </citation>
    <scope>NUCLEOTIDE SEQUENCE [LARGE SCALE GENOMIC DNA]</scope>
    <source>
        <strain evidence="14 15">SL1</strain>
    </source>
</reference>
<evidence type="ECO:0000313" key="15">
    <source>
        <dbReference type="Proteomes" id="UP000245369"/>
    </source>
</evidence>
<protein>
    <recommendedName>
        <fullName evidence="4">dextransucrase</fullName>
        <ecNumber evidence="4">2.4.1.5</ecNumber>
    </recommendedName>
    <alternativeName>
        <fullName evidence="9">Dextransucrase</fullName>
    </alternativeName>
    <alternativeName>
        <fullName evidence="10">Sucrose 6-glucosyltransferase</fullName>
    </alternativeName>
</protein>
<feature type="region of interest" description="Disordered" evidence="11">
    <location>
        <begin position="1026"/>
        <end position="1049"/>
    </location>
</feature>
<gene>
    <name evidence="14" type="ORF">DK182_04280</name>
</gene>
<dbReference type="RefSeq" id="WP_028798422.1">
    <property type="nucleotide sequence ID" value="NZ_CP029490.1"/>
</dbReference>
<dbReference type="Gene3D" id="2.30.30.420">
    <property type="entry name" value="glucansucrase"/>
    <property type="match status" value="1"/>
</dbReference>
<dbReference type="InterPro" id="IPR017853">
    <property type="entry name" value="GH"/>
</dbReference>
<dbReference type="Gene3D" id="2.10.270.10">
    <property type="entry name" value="Cholin Binding"/>
    <property type="match status" value="2"/>
</dbReference>
<dbReference type="Pfam" id="PF19127">
    <property type="entry name" value="Choline_bind_3"/>
    <property type="match status" value="3"/>
</dbReference>
<dbReference type="Gene3D" id="2.60.40.1180">
    <property type="entry name" value="Golgi alpha-mannosidase II"/>
    <property type="match status" value="1"/>
</dbReference>
<sequence length="1360" mass="151577">MERETKLHYKMRKVKKRWVTVAIATVALPMSLLLAPSASADDSVAAANQTSLTTAQSNQGTITATNNQVSPAVETTADAVSIQADQDYLKVGKSVDIAVTPDNSVQTSDAVSSNEKVQVQTSAVRTQVNRMVPTNTATTAATRQAQAQPKVVKTEVSRLVATRPDFKNTGTNLNNLNLKNSVVQPQENSFAKNNQAYSNQAASFETVDNYLTADSWYRPKAILKDGKTWTASSESDFRPVLMSWWPDTATKTAYVNFWAKEGLISNQAARNIDTAVQSIQTAIEKKISTEGNTAWLRSKMTQFVQSQSQWNINSENPTSYPSQDHLQGGALLFSNSDATAQANSNWRLLNRNPSQQDGHVNYHKSSYGGYELLLANDVDNSNPIVQAEQLNHFHYLMNWGEIVMGDKDANFDGVRVDAVDNVDADLLQIQRDYYKAKYGTDKSEKNAIDHLSILEAWSGNDNDYVKDQNNFSLSIDNDQRSGMLKAFGYASAYRGNLGNLATAGLKKRSNTSSGDPIPNYVFIRAHDSEVQTRIATVIRERLGMGNVDGLTNITLDDLEKAFAIYNQDMYSVDKQYYINNLPMAYTWMLQNKDTVTRVYYGDMYTDNGQYMATKTPFYNAIETMLKARIKYVAGGQQAGYNQGWNGGILTSVRYGKGADSVTDRGTSETRTSGMAVLINNMPNFQASSGVTLSMGAAHKNQAYRPLLLSTKDGIATYLNDRDVSSSQYKYTDSQGRLSFSASELRSVANVQVSGMIQVWVPVGAADNQDVRTAPSTAKTTDGNIYHQTDALDSQVIYEGFSNFQAFAKTPEQYTNAVIAKNADLFKSWGITQFEMAPQYVSSEDGTFLDSIILNGYAFSDRYDLAMSKNNKYGSKEDLANAIKALHAAGIKVLSDWVPDQMYNLPGKEVVTATRVNQYGQTTARAAINKTPYVVNTRTYGDYQEQYGGKFLDELQKLYPSLFTTKQISTGKAIDPSVKITNWSAKYFNGSNILGRGAKYVLSDGKQYFNLTSGKLYLPTALLSNATTTTQPSTPSQPTQPSKPSTKSAGISYDGKGYIYRLATGQRVKDSLVTDKGNLYYFGKTGYMATGMQKVKGATYYFGKEGKALKNGIYTDAAGKSYYFNNDGKRLENGYYSFGVDKWRHFENGVMAVGLTKVKGKANTYTQYYDVQGIQVKGDFVTGEDGKVRYFDKKYGNMVTNQFITNSKGQRSFFTWNGTRYENGYYQFGDKWRHFTNGIMDVGLTQVKGKYKTYTQFYDPQGIQVKGGFVKDNNGKLRYFDEKYGNMVSNQFIKNSYGERFYFGNDGVAVTGHRVIDGKSYHFNDKGVLIKKYSNDSTSYRPAYRPRYINRFYSGWFGIWF</sequence>
<dbReference type="GeneID" id="93923733"/>
<dbReference type="InterPro" id="IPR013780">
    <property type="entry name" value="Glyco_hydro_b"/>
</dbReference>
<evidence type="ECO:0000259" key="13">
    <source>
        <dbReference type="Pfam" id="PF02324"/>
    </source>
</evidence>
<keyword evidence="8" id="KW-0677">Repeat</keyword>
<evidence type="ECO:0000256" key="3">
    <source>
        <dbReference type="ARBA" id="ARBA00009247"/>
    </source>
</evidence>
<dbReference type="Pfam" id="PF02324">
    <property type="entry name" value="Glyco_hydro_70"/>
    <property type="match status" value="1"/>
</dbReference>
<evidence type="ECO:0000256" key="11">
    <source>
        <dbReference type="SAM" id="MobiDB-lite"/>
    </source>
</evidence>
<evidence type="ECO:0000256" key="10">
    <source>
        <dbReference type="ARBA" id="ARBA00032238"/>
    </source>
</evidence>
<feature type="signal peptide" evidence="12">
    <location>
        <begin position="1"/>
        <end position="40"/>
    </location>
</feature>
<keyword evidence="15" id="KW-1185">Reference proteome</keyword>
<dbReference type="EC" id="2.4.1.5" evidence="4"/>
<keyword evidence="5" id="KW-0328">Glycosyltransferase</keyword>
<dbReference type="Proteomes" id="UP000245369">
    <property type="component" value="Chromosome"/>
</dbReference>
<evidence type="ECO:0000256" key="8">
    <source>
        <dbReference type="ARBA" id="ARBA00022737"/>
    </source>
</evidence>
<dbReference type="EMBL" id="CP029490">
    <property type="protein sequence ID" value="AWN20613.1"/>
    <property type="molecule type" value="Genomic_DNA"/>
</dbReference>
<proteinExistence type="inferred from homology"/>
<dbReference type="GO" id="GO:0016740">
    <property type="term" value="F:transferase activity"/>
    <property type="evidence" value="ECO:0007669"/>
    <property type="project" value="UniProtKB-KW"/>
</dbReference>
<keyword evidence="6 14" id="KW-0808">Transferase</keyword>
<feature type="domain" description="Glycoside hydrolase family 70 catalytic" evidence="13">
    <location>
        <begin position="240"/>
        <end position="1026"/>
    </location>
</feature>
<dbReference type="Gene3D" id="3.20.20.80">
    <property type="entry name" value="Glycosidases"/>
    <property type="match status" value="2"/>
</dbReference>
<dbReference type="InterPro" id="IPR022263">
    <property type="entry name" value="KxYKxGKxW"/>
</dbReference>
<keyword evidence="7 12" id="KW-0732">Signal</keyword>
<comment type="function">
    <text evidence="2">Production of extracellular glucans, that are thought to play a key role in the development of the dental plaque because of their ability to adhere to smooth surfaces and mediate the aggregation of bacterial cells and food debris.</text>
</comment>
<comment type="similarity">
    <text evidence="3">Belongs to the glycosyl hydrolase 70 family.</text>
</comment>
<feature type="chain" id="PRO_5047118981" description="dextransucrase" evidence="12">
    <location>
        <begin position="41"/>
        <end position="1360"/>
    </location>
</feature>
<evidence type="ECO:0000313" key="14">
    <source>
        <dbReference type="EMBL" id="AWN20613.1"/>
    </source>
</evidence>
<dbReference type="SUPFAM" id="SSF51445">
    <property type="entry name" value="(Trans)glycosidases"/>
    <property type="match status" value="2"/>
</dbReference>
<dbReference type="Pfam" id="PF19258">
    <property type="entry name" value="KxYKxGKxW_sig"/>
    <property type="match status" value="1"/>
</dbReference>
<dbReference type="NCBIfam" id="TIGR03715">
    <property type="entry name" value="KxYKxGKxW"/>
    <property type="match status" value="1"/>
</dbReference>
<dbReference type="InterPro" id="IPR018337">
    <property type="entry name" value="Cell_wall/Cho-bd_repeat"/>
</dbReference>
<dbReference type="SUPFAM" id="SSF69360">
    <property type="entry name" value="Cell wall binding repeat"/>
    <property type="match status" value="1"/>
</dbReference>
<evidence type="ECO:0000256" key="9">
    <source>
        <dbReference type="ARBA" id="ARBA00029911"/>
    </source>
</evidence>
<name>A0ABM6W5Y8_9STRE</name>
<accession>A0ABM6W5Y8</accession>
<dbReference type="InterPro" id="IPR003318">
    <property type="entry name" value="Glyco_hydro70cat"/>
</dbReference>